<dbReference type="InterPro" id="IPR004038">
    <property type="entry name" value="Ribosomal_eL8/eL30/eS12/Gad45"/>
</dbReference>
<evidence type="ECO:0000259" key="5">
    <source>
        <dbReference type="Pfam" id="PF01248"/>
    </source>
</evidence>
<dbReference type="Pfam" id="PF01248">
    <property type="entry name" value="Ribosomal_L7Ae"/>
    <property type="match status" value="1"/>
</dbReference>
<dbReference type="AlphaFoldDB" id="A0A914EER9"/>
<name>A0A914EER9_9BILA</name>
<dbReference type="Gene3D" id="3.30.1330.30">
    <property type="match status" value="1"/>
</dbReference>
<dbReference type="InterPro" id="IPR000530">
    <property type="entry name" value="Ribosomal_eS12"/>
</dbReference>
<dbReference type="GO" id="GO:0003735">
    <property type="term" value="F:structural constituent of ribosome"/>
    <property type="evidence" value="ECO:0007669"/>
    <property type="project" value="InterPro"/>
</dbReference>
<protein>
    <recommendedName>
        <fullName evidence="4">40S ribosomal protein S12</fullName>
    </recommendedName>
</protein>
<comment type="similarity">
    <text evidence="1 4">Belongs to the eukaryotic ribosomal protein eS12 family.</text>
</comment>
<dbReference type="PRINTS" id="PR00972">
    <property type="entry name" value="RIBSOMALS12E"/>
</dbReference>
<dbReference type="Proteomes" id="UP000887540">
    <property type="component" value="Unplaced"/>
</dbReference>
<proteinExistence type="inferred from homology"/>
<reference evidence="7" key="1">
    <citation type="submission" date="2022-11" db="UniProtKB">
        <authorList>
            <consortium name="WormBaseParasite"/>
        </authorList>
    </citation>
    <scope>IDENTIFICATION</scope>
</reference>
<dbReference type="GO" id="GO:0006412">
    <property type="term" value="P:translation"/>
    <property type="evidence" value="ECO:0007669"/>
    <property type="project" value="InterPro"/>
</dbReference>
<keyword evidence="6" id="KW-1185">Reference proteome</keyword>
<evidence type="ECO:0000256" key="4">
    <source>
        <dbReference type="RuleBase" id="RU000670"/>
    </source>
</evidence>
<evidence type="ECO:0000256" key="1">
    <source>
        <dbReference type="ARBA" id="ARBA00005824"/>
    </source>
</evidence>
<dbReference type="GO" id="GO:1990904">
    <property type="term" value="C:ribonucleoprotein complex"/>
    <property type="evidence" value="ECO:0007669"/>
    <property type="project" value="UniProtKB-KW"/>
</dbReference>
<keyword evidence="3 4" id="KW-0687">Ribonucleoprotein</keyword>
<evidence type="ECO:0000313" key="7">
    <source>
        <dbReference type="WBParaSite" id="ACRNAN_scaffold7542.g7064.t1"/>
    </source>
</evidence>
<organism evidence="6 7">
    <name type="scientific">Acrobeloides nanus</name>
    <dbReference type="NCBI Taxonomy" id="290746"/>
    <lineage>
        <taxon>Eukaryota</taxon>
        <taxon>Metazoa</taxon>
        <taxon>Ecdysozoa</taxon>
        <taxon>Nematoda</taxon>
        <taxon>Chromadorea</taxon>
        <taxon>Rhabditida</taxon>
        <taxon>Tylenchina</taxon>
        <taxon>Cephalobomorpha</taxon>
        <taxon>Cephaloboidea</taxon>
        <taxon>Cephalobidae</taxon>
        <taxon>Acrobeloides</taxon>
    </lineage>
</organism>
<evidence type="ECO:0000256" key="2">
    <source>
        <dbReference type="ARBA" id="ARBA00022980"/>
    </source>
</evidence>
<dbReference type="InterPro" id="IPR029064">
    <property type="entry name" value="Ribosomal_eL30-like_sf"/>
</dbReference>
<dbReference type="PANTHER" id="PTHR11843">
    <property type="entry name" value="40S RIBOSOMAL PROTEIN S12"/>
    <property type="match status" value="1"/>
</dbReference>
<evidence type="ECO:0000256" key="3">
    <source>
        <dbReference type="ARBA" id="ARBA00023274"/>
    </source>
</evidence>
<sequence length="131" mass="14444">MAAVGDVPSIDVQSALRRVLKSALISDGLSRGLHEAAKALDKREAHFCVFATACDEPAYEKLVRALCKEHKIPIYEIESKSELGEMVGQCKFDKEGKARKVVGCSCAVVKDFGRDEEAKKVILDYFSAHRD</sequence>
<dbReference type="GO" id="GO:0005840">
    <property type="term" value="C:ribosome"/>
    <property type="evidence" value="ECO:0007669"/>
    <property type="project" value="UniProtKB-KW"/>
</dbReference>
<dbReference type="FunFam" id="3.30.1330.30:FF:000019">
    <property type="entry name" value="40S ribosomal protein S12"/>
    <property type="match status" value="1"/>
</dbReference>
<evidence type="ECO:0000313" key="6">
    <source>
        <dbReference type="Proteomes" id="UP000887540"/>
    </source>
</evidence>
<dbReference type="SUPFAM" id="SSF55315">
    <property type="entry name" value="L30e-like"/>
    <property type="match status" value="1"/>
</dbReference>
<keyword evidence="2 4" id="KW-0689">Ribosomal protein</keyword>
<dbReference type="PROSITE" id="PS01189">
    <property type="entry name" value="RIBOSOMAL_S12E"/>
    <property type="match status" value="1"/>
</dbReference>
<accession>A0A914EER9</accession>
<dbReference type="InterPro" id="IPR047860">
    <property type="entry name" value="Ribosomal_eS12_CS"/>
</dbReference>
<dbReference type="WBParaSite" id="ACRNAN_scaffold7542.g7064.t1">
    <property type="protein sequence ID" value="ACRNAN_scaffold7542.g7064.t1"/>
    <property type="gene ID" value="ACRNAN_scaffold7542.g7064"/>
</dbReference>
<feature type="domain" description="Ribosomal protein eL8/eL30/eS12/Gadd45" evidence="5">
    <location>
        <begin position="15"/>
        <end position="108"/>
    </location>
</feature>